<organism evidence="3 4">
    <name type="scientific">Saccharicrinis fermentans DSM 9555 = JCM 21142</name>
    <dbReference type="NCBI Taxonomy" id="869213"/>
    <lineage>
        <taxon>Bacteria</taxon>
        <taxon>Pseudomonadati</taxon>
        <taxon>Bacteroidota</taxon>
        <taxon>Bacteroidia</taxon>
        <taxon>Marinilabiliales</taxon>
        <taxon>Marinilabiliaceae</taxon>
        <taxon>Saccharicrinis</taxon>
    </lineage>
</organism>
<dbReference type="NCBIfam" id="TIGR04183">
    <property type="entry name" value="Por_Secre_tail"/>
    <property type="match status" value="1"/>
</dbReference>
<keyword evidence="1" id="KW-0732">Signal</keyword>
<dbReference type="Gene3D" id="2.60.120.260">
    <property type="entry name" value="Galactose-binding domain-like"/>
    <property type="match status" value="1"/>
</dbReference>
<name>W7YAQ2_9BACT</name>
<sequence>MFSNINLSEVHSINARLASEYSGGTVEVRLDSETGELIGSMEMPNTGNWQSWETVTASLNNSIGFYDVFLVFNSSEKYVGNINWLQFSVEKISTNTSELQDANSRHSLYPNPVKDKLLITHCMDAVIEIYNSTGILMLQTKSTNDQITLDLHKINQGIYIIRIVDTKGSIQSYKVIKQ</sequence>
<evidence type="ECO:0000256" key="1">
    <source>
        <dbReference type="ARBA" id="ARBA00022729"/>
    </source>
</evidence>
<feature type="domain" description="CBM6" evidence="2">
    <location>
        <begin position="1"/>
        <end position="88"/>
    </location>
</feature>
<dbReference type="Pfam" id="PF03422">
    <property type="entry name" value="CBM_6"/>
    <property type="match status" value="1"/>
</dbReference>
<gene>
    <name evidence="3" type="ORF">JCM21142_93372</name>
</gene>
<evidence type="ECO:0000313" key="3">
    <source>
        <dbReference type="EMBL" id="GAF04658.1"/>
    </source>
</evidence>
<dbReference type="AlphaFoldDB" id="W7YAQ2"/>
<keyword evidence="4" id="KW-1185">Reference proteome</keyword>
<dbReference type="GO" id="GO:0030246">
    <property type="term" value="F:carbohydrate binding"/>
    <property type="evidence" value="ECO:0007669"/>
    <property type="project" value="InterPro"/>
</dbReference>
<dbReference type="InterPro" id="IPR006584">
    <property type="entry name" value="Cellulose-bd_IV"/>
</dbReference>
<dbReference type="SMART" id="SM00606">
    <property type="entry name" value="CBD_IV"/>
    <property type="match status" value="1"/>
</dbReference>
<dbReference type="InterPro" id="IPR005084">
    <property type="entry name" value="CBM6"/>
</dbReference>
<dbReference type="CDD" id="cd04084">
    <property type="entry name" value="CBM6_xylanase-like"/>
    <property type="match status" value="1"/>
</dbReference>
<dbReference type="EMBL" id="BAMD01000052">
    <property type="protein sequence ID" value="GAF04658.1"/>
    <property type="molecule type" value="Genomic_DNA"/>
</dbReference>
<dbReference type="eggNOG" id="COG5498">
    <property type="taxonomic scope" value="Bacteria"/>
</dbReference>
<dbReference type="Pfam" id="PF18962">
    <property type="entry name" value="Por_Secre_tail"/>
    <property type="match status" value="1"/>
</dbReference>
<dbReference type="SUPFAM" id="SSF49785">
    <property type="entry name" value="Galactose-binding domain-like"/>
    <property type="match status" value="1"/>
</dbReference>
<accession>W7YAQ2</accession>
<reference evidence="3 4" key="1">
    <citation type="journal article" date="2014" name="Genome Announc.">
        <title>Draft Genome Sequence of Cytophaga fermentans JCM 21142T, a Facultative Anaerobe Isolated from Marine Mud.</title>
        <authorList>
            <person name="Starns D."/>
            <person name="Oshima K."/>
            <person name="Suda W."/>
            <person name="Iino T."/>
            <person name="Yuki M."/>
            <person name="Inoue J."/>
            <person name="Kitamura K."/>
            <person name="Iida T."/>
            <person name="Darby A."/>
            <person name="Hattori M."/>
            <person name="Ohkuma M."/>
        </authorList>
    </citation>
    <scope>NUCLEOTIDE SEQUENCE [LARGE SCALE GENOMIC DNA]</scope>
    <source>
        <strain evidence="3 4">JCM 21142</strain>
    </source>
</reference>
<keyword evidence="3" id="KW-0378">Hydrolase</keyword>
<dbReference type="InterPro" id="IPR008979">
    <property type="entry name" value="Galactose-bd-like_sf"/>
</dbReference>
<evidence type="ECO:0000259" key="2">
    <source>
        <dbReference type="PROSITE" id="PS51175"/>
    </source>
</evidence>
<proteinExistence type="predicted"/>
<comment type="caution">
    <text evidence="3">The sequence shown here is derived from an EMBL/GenBank/DDBJ whole genome shotgun (WGS) entry which is preliminary data.</text>
</comment>
<protein>
    <submittedName>
        <fullName evidence="3">Arabinoxylan arabinofuranohydrolase</fullName>
    </submittedName>
</protein>
<dbReference type="InterPro" id="IPR026444">
    <property type="entry name" value="Secre_tail"/>
</dbReference>
<dbReference type="Proteomes" id="UP000019402">
    <property type="component" value="Unassembled WGS sequence"/>
</dbReference>
<evidence type="ECO:0000313" key="4">
    <source>
        <dbReference type="Proteomes" id="UP000019402"/>
    </source>
</evidence>
<dbReference type="GO" id="GO:0016787">
    <property type="term" value="F:hydrolase activity"/>
    <property type="evidence" value="ECO:0007669"/>
    <property type="project" value="UniProtKB-KW"/>
</dbReference>
<dbReference type="PROSITE" id="PS51175">
    <property type="entry name" value="CBM6"/>
    <property type="match status" value="1"/>
</dbReference>